<feature type="binding site" evidence="5">
    <location>
        <position position="46"/>
    </location>
    <ligand>
        <name>ATP</name>
        <dbReference type="ChEBI" id="CHEBI:30616"/>
    </ligand>
</feature>
<sequence>MNDTMFVPRVIRIDDRPYQIRGRLGLGSFSRVFEAVGRTGQILALKLPLPEVPDAVRYLHRDRDARLLLRRHHGPLALHGIDDLVDHGTVREPDEYLGLPALVLPKHAATVADIFAQADPFPEIRHFLRTPAGFLRLCRGSLSALAAIEAVNMRHSDIKLSNMAVIPHRDGGRLYDIDFRLLDFGGAKWAENMDASMGVGTPSYMPPEARWPGFGKWEGGENREQQPLTDDMFGLGNALYGILMGSLPHRQRNGLPPPPESGDVLEPDEVRQLKAVCAAIGKRLRPVGSAPVGGDDLLCDLIRRCLSVDRRRRPTAVDGLARLRNYADDHHDAETILCAGFRVEGARGTAGAVGPCEPAVDGARRPAVGVAAEKPRRRLFPLLGLLAVGWAGYATARDQWKVPVAIPAEALRYSTGLPGAVLRPLCPAADGVPALPAGAVLTLQAEFGPGFPLGDTLHPLAVDMAEPGLTLAHQPTPSGGRCPEDTAAKTAASGRQRWCPSLRLGPAARRHIVAVAVARSEPLRQQRLVERLNATEGRTDAVDRILSEEAHGSARILLRTLAPSAACPL</sequence>
<dbReference type="Gene3D" id="1.10.510.10">
    <property type="entry name" value="Transferase(Phosphotransferase) domain 1"/>
    <property type="match status" value="1"/>
</dbReference>
<evidence type="ECO:0000256" key="1">
    <source>
        <dbReference type="ARBA" id="ARBA00022679"/>
    </source>
</evidence>
<gene>
    <name evidence="7" type="ORF">AL072_24385</name>
</gene>
<evidence type="ECO:0000313" key="8">
    <source>
        <dbReference type="Proteomes" id="UP000069935"/>
    </source>
</evidence>
<reference evidence="8" key="1">
    <citation type="submission" date="2015-08" db="EMBL/GenBank/DDBJ databases">
        <title>Complete Genome Sequence of Azospirillum thiophilum BV-S.</title>
        <authorList>
            <person name="Fomenkov A."/>
            <person name="Vincze T."/>
            <person name="Grabovich M."/>
            <person name="Dubinina G."/>
            <person name="Orlova M."/>
            <person name="Belousova E."/>
            <person name="Roberts R.J."/>
        </authorList>
    </citation>
    <scope>NUCLEOTIDE SEQUENCE [LARGE SCALE GENOMIC DNA]</scope>
    <source>
        <strain evidence="8">BV-S</strain>
    </source>
</reference>
<name>A0AAC8W2X3_9PROT</name>
<dbReference type="SMART" id="SM00220">
    <property type="entry name" value="S_TKc"/>
    <property type="match status" value="1"/>
</dbReference>
<evidence type="ECO:0000259" key="6">
    <source>
        <dbReference type="PROSITE" id="PS50011"/>
    </source>
</evidence>
<evidence type="ECO:0000313" key="7">
    <source>
        <dbReference type="EMBL" id="ALG74130.1"/>
    </source>
</evidence>
<dbReference type="GO" id="GO:0004674">
    <property type="term" value="F:protein serine/threonine kinase activity"/>
    <property type="evidence" value="ECO:0007669"/>
    <property type="project" value="TreeGrafter"/>
</dbReference>
<reference evidence="7 8" key="2">
    <citation type="journal article" date="2016" name="Genome Announc.">
        <title>Complete Genome Sequence of a Strain of Azospirillum thiophilum Isolated from a Sulfide Spring.</title>
        <authorList>
            <person name="Fomenkov A."/>
            <person name="Vincze T."/>
            <person name="Grabovich M."/>
            <person name="Anton B.P."/>
            <person name="Dubinina G."/>
            <person name="Orlova M."/>
            <person name="Belousova E."/>
            <person name="Roberts R.J."/>
        </authorList>
    </citation>
    <scope>NUCLEOTIDE SEQUENCE [LARGE SCALE GENOMIC DNA]</scope>
    <source>
        <strain evidence="7 8">BV-S</strain>
    </source>
</reference>
<organism evidence="7 8">
    <name type="scientific">Azospirillum thiophilum</name>
    <dbReference type="NCBI Taxonomy" id="528244"/>
    <lineage>
        <taxon>Bacteria</taxon>
        <taxon>Pseudomonadati</taxon>
        <taxon>Pseudomonadota</taxon>
        <taxon>Alphaproteobacteria</taxon>
        <taxon>Rhodospirillales</taxon>
        <taxon>Azospirillaceae</taxon>
        <taxon>Azospirillum</taxon>
    </lineage>
</organism>
<dbReference type="PROSITE" id="PS50011">
    <property type="entry name" value="PROTEIN_KINASE_DOM"/>
    <property type="match status" value="1"/>
</dbReference>
<dbReference type="InterPro" id="IPR000719">
    <property type="entry name" value="Prot_kinase_dom"/>
</dbReference>
<evidence type="ECO:0000256" key="2">
    <source>
        <dbReference type="ARBA" id="ARBA00022741"/>
    </source>
</evidence>
<evidence type="ECO:0000256" key="4">
    <source>
        <dbReference type="ARBA" id="ARBA00022840"/>
    </source>
</evidence>
<dbReference type="GO" id="GO:0005524">
    <property type="term" value="F:ATP binding"/>
    <property type="evidence" value="ECO:0007669"/>
    <property type="project" value="UniProtKB-UniRule"/>
</dbReference>
<evidence type="ECO:0000256" key="5">
    <source>
        <dbReference type="PROSITE-ProRule" id="PRU10141"/>
    </source>
</evidence>
<dbReference type="KEGG" id="ati:AL072_24385"/>
<dbReference type="PANTHER" id="PTHR43289:SF33">
    <property type="entry name" value="SERINE_THREONINE KINASE 31"/>
    <property type="match status" value="1"/>
</dbReference>
<dbReference type="PANTHER" id="PTHR43289">
    <property type="entry name" value="MITOGEN-ACTIVATED PROTEIN KINASE KINASE KINASE 20-RELATED"/>
    <property type="match status" value="1"/>
</dbReference>
<keyword evidence="3" id="KW-0418">Kinase</keyword>
<dbReference type="InterPro" id="IPR011009">
    <property type="entry name" value="Kinase-like_dom_sf"/>
</dbReference>
<dbReference type="SUPFAM" id="SSF56112">
    <property type="entry name" value="Protein kinase-like (PK-like)"/>
    <property type="match status" value="1"/>
</dbReference>
<keyword evidence="4 5" id="KW-0067">ATP-binding</keyword>
<keyword evidence="2 5" id="KW-0547">Nucleotide-binding</keyword>
<keyword evidence="1" id="KW-0808">Transferase</keyword>
<protein>
    <recommendedName>
        <fullName evidence="6">Protein kinase domain-containing protein</fullName>
    </recommendedName>
</protein>
<dbReference type="AlphaFoldDB" id="A0AAC8W2X3"/>
<evidence type="ECO:0000256" key="3">
    <source>
        <dbReference type="ARBA" id="ARBA00022777"/>
    </source>
</evidence>
<dbReference type="Pfam" id="PF00069">
    <property type="entry name" value="Pkinase"/>
    <property type="match status" value="1"/>
</dbReference>
<dbReference type="PROSITE" id="PS00107">
    <property type="entry name" value="PROTEIN_KINASE_ATP"/>
    <property type="match status" value="1"/>
</dbReference>
<keyword evidence="8" id="KW-1185">Reference proteome</keyword>
<proteinExistence type="predicted"/>
<dbReference type="EMBL" id="CP012404">
    <property type="protein sequence ID" value="ALG74130.1"/>
    <property type="molecule type" value="Genomic_DNA"/>
</dbReference>
<dbReference type="Proteomes" id="UP000069935">
    <property type="component" value="Chromosome 4"/>
</dbReference>
<dbReference type="InterPro" id="IPR017441">
    <property type="entry name" value="Protein_kinase_ATP_BS"/>
</dbReference>
<feature type="domain" description="Protein kinase" evidence="6">
    <location>
        <begin position="18"/>
        <end position="327"/>
    </location>
</feature>
<accession>A0AAC8W2X3</accession>